<dbReference type="Proteomes" id="UP000315115">
    <property type="component" value="Plasmid pAM7"/>
</dbReference>
<dbReference type="PRINTS" id="PR00038">
    <property type="entry name" value="HTHLUXR"/>
</dbReference>
<dbReference type="GO" id="GO:0003677">
    <property type="term" value="F:DNA binding"/>
    <property type="evidence" value="ECO:0007669"/>
    <property type="project" value="UniProtKB-KW"/>
</dbReference>
<dbReference type="Pfam" id="PF00196">
    <property type="entry name" value="GerE"/>
    <property type="match status" value="1"/>
</dbReference>
<dbReference type="Gene3D" id="1.10.10.10">
    <property type="entry name" value="Winged helix-like DNA-binding domain superfamily/Winged helix DNA-binding domain"/>
    <property type="match status" value="1"/>
</dbReference>
<evidence type="ECO:0000313" key="5">
    <source>
        <dbReference type="EMBL" id="BBL92442.1"/>
    </source>
</evidence>
<dbReference type="SMART" id="SM00421">
    <property type="entry name" value="HTH_LUXR"/>
    <property type="match status" value="1"/>
</dbReference>
<keyword evidence="1" id="KW-0805">Transcription regulation</keyword>
<evidence type="ECO:0000313" key="6">
    <source>
        <dbReference type="Proteomes" id="UP000315115"/>
    </source>
</evidence>
<evidence type="ECO:0000259" key="4">
    <source>
        <dbReference type="PROSITE" id="PS50043"/>
    </source>
</evidence>
<evidence type="ECO:0000256" key="1">
    <source>
        <dbReference type="ARBA" id="ARBA00023015"/>
    </source>
</evidence>
<dbReference type="GO" id="GO:0006355">
    <property type="term" value="P:regulation of DNA-templated transcription"/>
    <property type="evidence" value="ECO:0007669"/>
    <property type="project" value="InterPro"/>
</dbReference>
<dbReference type="InterPro" id="IPR016032">
    <property type="entry name" value="Sig_transdc_resp-reg_C-effctor"/>
</dbReference>
<dbReference type="PANTHER" id="PTHR44688:SF16">
    <property type="entry name" value="DNA-BINDING TRANSCRIPTIONAL ACTIVATOR DEVR_DOSR"/>
    <property type="match status" value="1"/>
</dbReference>
<organism evidence="5 6">
    <name type="scientific">Vibrio rotiferianus</name>
    <dbReference type="NCBI Taxonomy" id="190895"/>
    <lineage>
        <taxon>Bacteria</taxon>
        <taxon>Pseudomonadati</taxon>
        <taxon>Pseudomonadota</taxon>
        <taxon>Gammaproteobacteria</taxon>
        <taxon>Vibrionales</taxon>
        <taxon>Vibrionaceae</taxon>
        <taxon>Vibrio</taxon>
    </lineage>
</organism>
<dbReference type="InterPro" id="IPR036388">
    <property type="entry name" value="WH-like_DNA-bd_sf"/>
</dbReference>
<keyword evidence="2" id="KW-0238">DNA-binding</keyword>
<dbReference type="RefSeq" id="WP_143694386.1">
    <property type="nucleotide sequence ID" value="NZ_AP019800.1"/>
</dbReference>
<dbReference type="PROSITE" id="PS50043">
    <property type="entry name" value="HTH_LUXR_2"/>
    <property type="match status" value="1"/>
</dbReference>
<feature type="domain" description="HTH luxR-type" evidence="4">
    <location>
        <begin position="178"/>
        <end position="243"/>
    </location>
</feature>
<keyword evidence="3" id="KW-0804">Transcription</keyword>
<gene>
    <name evidence="5" type="ORF">VroAM7_50950</name>
</gene>
<accession>A0A510IFE6</accession>
<reference evidence="6" key="1">
    <citation type="submission" date="2019-07" db="EMBL/GenBank/DDBJ databases">
        <title>Complete Genome Sequences of Vibrion rotiferianus strain AM7.</title>
        <authorList>
            <person name="Miyazaki K."/>
            <person name="Wiseschart A."/>
            <person name="Pootanakit K."/>
            <person name="Ishimori K."/>
            <person name="Kitahara K."/>
        </authorList>
    </citation>
    <scope>NUCLEOTIDE SEQUENCE [LARGE SCALE GENOMIC DNA]</scope>
    <source>
        <strain evidence="6">AM7</strain>
        <plasmid evidence="6">pam7 dna</plasmid>
    </source>
</reference>
<sequence>MNDCRMLNVTATNMSTLELEQLLRYELANLGLEHFVLMIIDANQRIAYQQICGFSDQQMQVYQENMAHDAFFQHYARNGHLGQFLYMQEMLPMHKIRNPIFNEILVPTMQLYHSYSGLAPLYDNHYLMLSSHGDNPLSFKHQDKTKLIWRFLRTWGNYWVAQQAMSEQLGKFDSAPNIHLLTSNLTDTELTVLNMLAQGLDGSEVAQKRNVSKETVRSQIKQILHKTGCKHQNQLLARYFQSGVQSRTQAMALSSRLIRLI</sequence>
<protein>
    <recommendedName>
        <fullName evidence="4">HTH luxR-type domain-containing protein</fullName>
    </recommendedName>
</protein>
<dbReference type="EMBL" id="AP019800">
    <property type="protein sequence ID" value="BBL92442.1"/>
    <property type="molecule type" value="Genomic_DNA"/>
</dbReference>
<keyword evidence="5" id="KW-0614">Plasmid</keyword>
<dbReference type="AlphaFoldDB" id="A0A510IFE6"/>
<proteinExistence type="predicted"/>
<dbReference type="InterPro" id="IPR000792">
    <property type="entry name" value="Tscrpt_reg_LuxR_C"/>
</dbReference>
<evidence type="ECO:0000256" key="2">
    <source>
        <dbReference type="ARBA" id="ARBA00023125"/>
    </source>
</evidence>
<dbReference type="PANTHER" id="PTHR44688">
    <property type="entry name" value="DNA-BINDING TRANSCRIPTIONAL ACTIVATOR DEVR_DOSR"/>
    <property type="match status" value="1"/>
</dbReference>
<geneLocation type="plasmid" evidence="6">
    <name>pam7 dna</name>
</geneLocation>
<name>A0A510IFE6_9VIBR</name>
<dbReference type="SUPFAM" id="SSF46894">
    <property type="entry name" value="C-terminal effector domain of the bipartite response regulators"/>
    <property type="match status" value="1"/>
</dbReference>
<dbReference type="CDD" id="cd06170">
    <property type="entry name" value="LuxR_C_like"/>
    <property type="match status" value="1"/>
</dbReference>
<evidence type="ECO:0000256" key="3">
    <source>
        <dbReference type="ARBA" id="ARBA00023163"/>
    </source>
</evidence>